<dbReference type="Proteomes" id="UP001207468">
    <property type="component" value="Unassembled WGS sequence"/>
</dbReference>
<evidence type="ECO:0000313" key="1">
    <source>
        <dbReference type="EMBL" id="KAI9507013.1"/>
    </source>
</evidence>
<reference evidence="1" key="1">
    <citation type="submission" date="2021-03" db="EMBL/GenBank/DDBJ databases">
        <title>Evolutionary priming and transition to the ectomycorrhizal habit in an iconic lineage of mushroom-forming fungi: is preadaptation a requirement?</title>
        <authorList>
            <consortium name="DOE Joint Genome Institute"/>
            <person name="Looney B.P."/>
            <person name="Miyauchi S."/>
            <person name="Morin E."/>
            <person name="Drula E."/>
            <person name="Courty P.E."/>
            <person name="Chicoki N."/>
            <person name="Fauchery L."/>
            <person name="Kohler A."/>
            <person name="Kuo A."/>
            <person name="LaButti K."/>
            <person name="Pangilinan J."/>
            <person name="Lipzen A."/>
            <person name="Riley R."/>
            <person name="Andreopoulos W."/>
            <person name="He G."/>
            <person name="Johnson J."/>
            <person name="Barry K.W."/>
            <person name="Grigoriev I.V."/>
            <person name="Nagy L."/>
            <person name="Hibbett D."/>
            <person name="Henrissat B."/>
            <person name="Matheny P.B."/>
            <person name="Labbe J."/>
            <person name="Martin A.F."/>
        </authorList>
    </citation>
    <scope>NUCLEOTIDE SEQUENCE</scope>
    <source>
        <strain evidence="1">BPL698</strain>
    </source>
</reference>
<name>A0ACC0U5V3_9AGAM</name>
<evidence type="ECO:0000313" key="2">
    <source>
        <dbReference type="Proteomes" id="UP001207468"/>
    </source>
</evidence>
<comment type="caution">
    <text evidence="1">The sequence shown here is derived from an EMBL/GenBank/DDBJ whole genome shotgun (WGS) entry which is preliminary data.</text>
</comment>
<sequence length="345" mass="37293">MPRPVLVDLPLDRFLQHVSDSANLPTPCTGSKRSRSPSLAHSIFSPAKRRILEQEGLFLPPQALPYPSASIHSLHPHRSAHLHALDSPRPLSGSSSPAAGLGGALTLLSCHLVPPLPCESRRISPRLSASLQSKYLLTSPHDDDATPIARTRTSPRRTRPQATTPTHTRTHAPPSSQRPRHAPTTTPTPMSTTPTPPTPPRMTKAAATKRRSVTMVPREMPPPPDRRSVHYPGFDVHRDTHIFLPHTRSKAREKAEAEAKAAARVAEADNAAKENVRPVPMSAGSAPSTGGKAKLREDAAPRRSARLRTNSGACAPSQKAVMSVPTDARVHGRRRSALHDPSLPF</sequence>
<gene>
    <name evidence="1" type="ORF">F5148DRAFT_1208881</name>
</gene>
<dbReference type="EMBL" id="JAGFNK010000144">
    <property type="protein sequence ID" value="KAI9507013.1"/>
    <property type="molecule type" value="Genomic_DNA"/>
</dbReference>
<keyword evidence="2" id="KW-1185">Reference proteome</keyword>
<accession>A0ACC0U5V3</accession>
<protein>
    <submittedName>
        <fullName evidence="1">Uncharacterized protein</fullName>
    </submittedName>
</protein>
<organism evidence="1 2">
    <name type="scientific">Russula earlei</name>
    <dbReference type="NCBI Taxonomy" id="71964"/>
    <lineage>
        <taxon>Eukaryota</taxon>
        <taxon>Fungi</taxon>
        <taxon>Dikarya</taxon>
        <taxon>Basidiomycota</taxon>
        <taxon>Agaricomycotina</taxon>
        <taxon>Agaricomycetes</taxon>
        <taxon>Russulales</taxon>
        <taxon>Russulaceae</taxon>
        <taxon>Russula</taxon>
    </lineage>
</organism>
<proteinExistence type="predicted"/>